<name>A0AA88A5X7_FICCA</name>
<evidence type="ECO:0000313" key="3">
    <source>
        <dbReference type="Proteomes" id="UP001187192"/>
    </source>
</evidence>
<comment type="caution">
    <text evidence="2">The sequence shown here is derived from an EMBL/GenBank/DDBJ whole genome shotgun (WGS) entry which is preliminary data.</text>
</comment>
<evidence type="ECO:0000313" key="2">
    <source>
        <dbReference type="EMBL" id="GMN48708.1"/>
    </source>
</evidence>
<feature type="compositionally biased region" description="Low complexity" evidence="1">
    <location>
        <begin position="48"/>
        <end position="57"/>
    </location>
</feature>
<evidence type="ECO:0000256" key="1">
    <source>
        <dbReference type="SAM" id="MobiDB-lite"/>
    </source>
</evidence>
<reference evidence="2" key="1">
    <citation type="submission" date="2023-07" db="EMBL/GenBank/DDBJ databases">
        <title>draft genome sequence of fig (Ficus carica).</title>
        <authorList>
            <person name="Takahashi T."/>
            <person name="Nishimura K."/>
        </authorList>
    </citation>
    <scope>NUCLEOTIDE SEQUENCE</scope>
</reference>
<organism evidence="2 3">
    <name type="scientific">Ficus carica</name>
    <name type="common">Common fig</name>
    <dbReference type="NCBI Taxonomy" id="3494"/>
    <lineage>
        <taxon>Eukaryota</taxon>
        <taxon>Viridiplantae</taxon>
        <taxon>Streptophyta</taxon>
        <taxon>Embryophyta</taxon>
        <taxon>Tracheophyta</taxon>
        <taxon>Spermatophyta</taxon>
        <taxon>Magnoliopsida</taxon>
        <taxon>eudicotyledons</taxon>
        <taxon>Gunneridae</taxon>
        <taxon>Pentapetalae</taxon>
        <taxon>rosids</taxon>
        <taxon>fabids</taxon>
        <taxon>Rosales</taxon>
        <taxon>Moraceae</taxon>
        <taxon>Ficeae</taxon>
        <taxon>Ficus</taxon>
    </lineage>
</organism>
<dbReference type="Proteomes" id="UP001187192">
    <property type="component" value="Unassembled WGS sequence"/>
</dbReference>
<accession>A0AA88A5X7</accession>
<sequence>MKDLDLDLGLAIKTHMYTDIGLSLEEAEKVRQEMASLHEIPGKPTRNPSPSTSPTSS</sequence>
<gene>
    <name evidence="2" type="ORF">TIFTF001_017885</name>
</gene>
<protein>
    <submittedName>
        <fullName evidence="2">Uncharacterized protein</fullName>
    </submittedName>
</protein>
<feature type="region of interest" description="Disordered" evidence="1">
    <location>
        <begin position="32"/>
        <end position="57"/>
    </location>
</feature>
<proteinExistence type="predicted"/>
<dbReference type="AlphaFoldDB" id="A0AA88A5X7"/>
<keyword evidence="3" id="KW-1185">Reference proteome</keyword>
<dbReference type="EMBL" id="BTGU01000029">
    <property type="protein sequence ID" value="GMN48708.1"/>
    <property type="molecule type" value="Genomic_DNA"/>
</dbReference>